<evidence type="ECO:0000256" key="4">
    <source>
        <dbReference type="ARBA" id="ARBA00022833"/>
    </source>
</evidence>
<dbReference type="STRING" id="135651.G0M9H5"/>
<dbReference type="HOGENOM" id="CLU_244156_0_0_1"/>
<keyword evidence="5" id="KW-0805">Transcription regulation</keyword>
<evidence type="ECO:0000256" key="5">
    <source>
        <dbReference type="ARBA" id="ARBA00023015"/>
    </source>
</evidence>
<dbReference type="Gene3D" id="3.30.50.10">
    <property type="entry name" value="Erythroid Transcription Factor GATA-1, subunit A"/>
    <property type="match status" value="3"/>
</dbReference>
<dbReference type="PROSITE" id="PS51843">
    <property type="entry name" value="NR_LBD"/>
    <property type="match status" value="4"/>
</dbReference>
<dbReference type="Pfam" id="PF00105">
    <property type="entry name" value="zf-C4"/>
    <property type="match status" value="3"/>
</dbReference>
<evidence type="ECO:0000256" key="8">
    <source>
        <dbReference type="ARBA" id="ARBA00023170"/>
    </source>
</evidence>
<dbReference type="PANTHER" id="PTHR45680:SF9">
    <property type="entry name" value="NUCLEAR HORMONE RECEPTOR FAMILY-RELATED"/>
    <property type="match status" value="1"/>
</dbReference>
<feature type="domain" description="NR LBD" evidence="10">
    <location>
        <begin position="1365"/>
        <end position="1604"/>
    </location>
</feature>
<keyword evidence="12" id="KW-1185">Reference proteome</keyword>
<gene>
    <name evidence="11" type="ORF">CAEBREN_01739</name>
</gene>
<dbReference type="GO" id="GO:0043565">
    <property type="term" value="F:sequence-specific DNA binding"/>
    <property type="evidence" value="ECO:0007669"/>
    <property type="project" value="InterPro"/>
</dbReference>
<dbReference type="SUPFAM" id="SSF57716">
    <property type="entry name" value="Glucocorticoid receptor-like (DNA-binding domain)"/>
    <property type="match status" value="3"/>
</dbReference>
<accession>G0M9H5</accession>
<keyword evidence="9" id="KW-0539">Nucleus</keyword>
<feature type="domain" description="NR LBD" evidence="10">
    <location>
        <begin position="431"/>
        <end position="665"/>
    </location>
</feature>
<feature type="domain" description="NR LBD" evidence="10">
    <location>
        <begin position="39"/>
        <end position="312"/>
    </location>
</feature>
<dbReference type="eggNOG" id="KOG3575">
    <property type="taxonomic scope" value="Eukaryota"/>
</dbReference>
<keyword evidence="8" id="KW-0675">Receptor</keyword>
<keyword evidence="2" id="KW-0479">Metal-binding</keyword>
<dbReference type="OrthoDB" id="5849107at2759"/>
<evidence type="ECO:0000256" key="7">
    <source>
        <dbReference type="ARBA" id="ARBA00023163"/>
    </source>
</evidence>
<dbReference type="InterPro" id="IPR051152">
    <property type="entry name" value="C.elegans_Orphan_NR"/>
</dbReference>
<proteinExistence type="inferred from homology"/>
<evidence type="ECO:0000256" key="9">
    <source>
        <dbReference type="ARBA" id="ARBA00023242"/>
    </source>
</evidence>
<dbReference type="InterPro" id="IPR001628">
    <property type="entry name" value="Znf_hrmn_rcpt"/>
</dbReference>
<dbReference type="SMART" id="SM00399">
    <property type="entry name" value="ZnF_C4"/>
    <property type="match status" value="1"/>
</dbReference>
<keyword evidence="6" id="KW-0238">DNA-binding</keyword>
<dbReference type="EMBL" id="GL379787">
    <property type="protein sequence ID" value="EGT30678.1"/>
    <property type="molecule type" value="Genomic_DNA"/>
</dbReference>
<dbReference type="InterPro" id="IPR000536">
    <property type="entry name" value="Nucl_hrmn_rcpt_lig-bd"/>
</dbReference>
<dbReference type="Pfam" id="PF00104">
    <property type="entry name" value="Hormone_recep"/>
    <property type="match status" value="5"/>
</dbReference>
<dbReference type="GO" id="GO:0003700">
    <property type="term" value="F:DNA-binding transcription factor activity"/>
    <property type="evidence" value="ECO:0007669"/>
    <property type="project" value="InterPro"/>
</dbReference>
<feature type="domain" description="NR LBD" evidence="10">
    <location>
        <begin position="1030"/>
        <end position="1282"/>
    </location>
</feature>
<evidence type="ECO:0000256" key="3">
    <source>
        <dbReference type="ARBA" id="ARBA00022771"/>
    </source>
</evidence>
<keyword evidence="4" id="KW-0862">Zinc</keyword>
<organism evidence="12">
    <name type="scientific">Caenorhabditis brenneri</name>
    <name type="common">Nematode worm</name>
    <dbReference type="NCBI Taxonomy" id="135651"/>
    <lineage>
        <taxon>Eukaryota</taxon>
        <taxon>Metazoa</taxon>
        <taxon>Ecdysozoa</taxon>
        <taxon>Nematoda</taxon>
        <taxon>Chromadorea</taxon>
        <taxon>Rhabditida</taxon>
        <taxon>Rhabditina</taxon>
        <taxon>Rhabditomorpha</taxon>
        <taxon>Rhabditoidea</taxon>
        <taxon>Rhabditidae</taxon>
        <taxon>Peloderinae</taxon>
        <taxon>Caenorhabditis</taxon>
    </lineage>
</organism>
<dbReference type="GO" id="GO:0008270">
    <property type="term" value="F:zinc ion binding"/>
    <property type="evidence" value="ECO:0007669"/>
    <property type="project" value="UniProtKB-KW"/>
</dbReference>
<evidence type="ECO:0000313" key="11">
    <source>
        <dbReference type="EMBL" id="EGT30678.1"/>
    </source>
</evidence>
<dbReference type="InParanoid" id="G0M9H5"/>
<evidence type="ECO:0000313" key="12">
    <source>
        <dbReference type="Proteomes" id="UP000008068"/>
    </source>
</evidence>
<comment type="similarity">
    <text evidence="1">Belongs to the nuclear hormone receptor family.</text>
</comment>
<evidence type="ECO:0000256" key="6">
    <source>
        <dbReference type="ARBA" id="ARBA00023125"/>
    </source>
</evidence>
<dbReference type="Proteomes" id="UP000008068">
    <property type="component" value="Unassembled WGS sequence"/>
</dbReference>
<dbReference type="SUPFAM" id="SSF48508">
    <property type="entry name" value="Nuclear receptor ligand-binding domain"/>
    <property type="match status" value="5"/>
</dbReference>
<evidence type="ECO:0000259" key="10">
    <source>
        <dbReference type="PROSITE" id="PS51843"/>
    </source>
</evidence>
<name>G0M9H5_CAEBE</name>
<reference evidence="12" key="1">
    <citation type="submission" date="2011-07" db="EMBL/GenBank/DDBJ databases">
        <authorList>
            <consortium name="Caenorhabditis brenneri Sequencing and Analysis Consortium"/>
            <person name="Wilson R.K."/>
        </authorList>
    </citation>
    <scope>NUCLEOTIDE SEQUENCE [LARGE SCALE GENOMIC DNA]</scope>
    <source>
        <strain evidence="12">PB2801</strain>
    </source>
</reference>
<dbReference type="InterPro" id="IPR013088">
    <property type="entry name" value="Znf_NHR/GATA"/>
</dbReference>
<evidence type="ECO:0000256" key="1">
    <source>
        <dbReference type="ARBA" id="ARBA00005993"/>
    </source>
</evidence>
<keyword evidence="3" id="KW-0863">Zinc-finger</keyword>
<sequence>MSRTKISFVPQGITNFLGRPEFILLCEPEKASHIKTIIDVNYLIHKAAWIFQSETMSVIPYNFDSSLEKLTFAMEDMKIKRASEKLEVIKVLGKEESLMFFEKNFIAAAKWFAEFPEFAELDLNVKIEILKSSWLLWLRLEKLAETADFHRRFILGSDVFMCSENACLSVNEVEMDLRWCTNYSLEQLKDFLMPDFNSLWKQSVDVLIELEPTNVELNFMLIQLSLNEAGKKHQGKILEATERILQIHANNLHDYYTKKLKMPNYSGRLSKLLKVNKAIEADVRERKERAHIGKVFNLFTVEYSHPEIRAASRSFKNMELVCQTGDCKIFEKGKYKCKKCRLEKCYDSGMDTRKFQTDRDPISSSIQHYSNRNKLYSPQSLANFLGRPELILMCEPGQESTSKIIINVSFLVEKVFEEPVDFPTPYKFDNSLERLALVLEDSQATENFEFHTVYGKSEIFKLWEESFIKIVRWFSSFPEFTELPMAVKLDILKSSWTLWIRLEDQVRYANRKQSSGVEQCRSISIHDMDLSFCMNYSMEQLRPFMNDYIGNNWKLYSEALIKLEPTNVEVNFMLTELCLNNALKKFHGETGRSIEKLLEIQSDNLHDYYVRRMKMSNYSGRLAKMMGIIRLFEEDVRRQREKVEMAKMFDILKADFSHPEIRAASRSFKYLELVCENGNCKIFDKGKYTCKKCRLKKCYDSGMDSKKFQTDHDLLSSTHTFKSKISPPPSLANFLGRPEFILCCEPEKGARVKTKIDVSFLIEKAIRLFEEDPKEYCIPFQYDTSLEKLAIAVENMKLRRKSNLKFEVVKYIGKEENLMFWEKTFLSAAQWFAEIPEFAELEMNVKIEILKSAWMMWARLDKLAETAKFFKRKLLDQNVFMFTDDTCMDVNDVVIDMKWCTNYSADQLRARSAINNFDSLNAVCVIAYRNGVTCRIYENGRYKCKKCRLKKCFSQGMDIQKFQTDRDLTSSTLNRTKAPFSLANFLGRPEFILCCEPDKATSVKSVIDVSYLIEKAKLVFMEDHSYSLPTPWIFTNSLERLAYSMEDMKKKSHKKFDLLKKVGKFEALFFWEQAFLEAANWFSALPEFSELDMEVKIEILKSAWLIWVRLAKLSETADFQRKKVLESDFIVCGQNTCLNTEDLEIDLSWCTNYSKDQIRFYVMSYFDKDWKDCVTELIDLNLTNVELNFMLLQLCLHDAGKKNQGKILEATDLLIETQSNNLHDYYTKKLNLTHYSGRLTKLLKRNKTVELDVRMRRERNQLARVQDPDEDENCTIFEGEFQTHRDPLSSTNTYKKRSLVPQSLSNFLGRPEFILCCEPDKISHIRTIIDVSWLVDKAKTIFLTESGYSSPPLRFENGLEKLAFSMEDLKMKNVKNEKTMMKYIGQVEYMMFWETTFLAAAHWFAEIPEFQKLDMDVKLEILKSTWLLRARLEKLAETADYQRKQLMDINLYMLTDETCLDLEKVEVDLKWCTNYSTEQMRFYLLPDSENHWKQSIDLLINLEPTSIELNFMLIQLCLSDAGRRNHGKVLEATERLLRIQANNLHDYYTKSLKTPYYSGRLTKMMKVNKSIELDVRARREKNHLAKLFDVFSVDFSHPEMFDLT</sequence>
<protein>
    <recommendedName>
        <fullName evidence="10">NR LBD domain-containing protein</fullName>
    </recommendedName>
</protein>
<dbReference type="InterPro" id="IPR035500">
    <property type="entry name" value="NHR-like_dom_sf"/>
</dbReference>
<evidence type="ECO:0000256" key="2">
    <source>
        <dbReference type="ARBA" id="ARBA00022723"/>
    </source>
</evidence>
<dbReference type="PANTHER" id="PTHR45680">
    <property type="entry name" value="NUCLEAR HORMONE RECEPTOR FAMILY"/>
    <property type="match status" value="1"/>
</dbReference>
<keyword evidence="7" id="KW-0804">Transcription</keyword>
<dbReference type="SMART" id="SM00430">
    <property type="entry name" value="HOLI"/>
    <property type="match status" value="5"/>
</dbReference>
<dbReference type="Gene3D" id="1.10.565.10">
    <property type="entry name" value="Retinoid X Receptor"/>
    <property type="match status" value="4"/>
</dbReference>